<reference evidence="1" key="1">
    <citation type="journal article" date="2023" name="GigaByte">
        <title>Genome assembly of the bearded iris, Iris pallida Lam.</title>
        <authorList>
            <person name="Bruccoleri R.E."/>
            <person name="Oakeley E.J."/>
            <person name="Faust A.M.E."/>
            <person name="Altorfer M."/>
            <person name="Dessus-Babus S."/>
            <person name="Burckhardt D."/>
            <person name="Oertli M."/>
            <person name="Naumann U."/>
            <person name="Petersen F."/>
            <person name="Wong J."/>
        </authorList>
    </citation>
    <scope>NUCLEOTIDE SEQUENCE</scope>
    <source>
        <strain evidence="1">GSM-AAB239-AS_SAM_17_03QT</strain>
    </source>
</reference>
<dbReference type="AlphaFoldDB" id="A0AAX6ICP8"/>
<proteinExistence type="predicted"/>
<gene>
    <name evidence="1" type="ORF">M6B38_114515</name>
</gene>
<evidence type="ECO:0000313" key="1">
    <source>
        <dbReference type="EMBL" id="KAJ6850791.1"/>
    </source>
</evidence>
<dbReference type="EMBL" id="JANAVB010002562">
    <property type="protein sequence ID" value="KAJ6850791.1"/>
    <property type="molecule type" value="Genomic_DNA"/>
</dbReference>
<name>A0AAX6ICP8_IRIPA</name>
<comment type="caution">
    <text evidence="1">The sequence shown here is derived from an EMBL/GenBank/DDBJ whole genome shotgun (WGS) entry which is preliminary data.</text>
</comment>
<organism evidence="1 2">
    <name type="scientific">Iris pallida</name>
    <name type="common">Sweet iris</name>
    <dbReference type="NCBI Taxonomy" id="29817"/>
    <lineage>
        <taxon>Eukaryota</taxon>
        <taxon>Viridiplantae</taxon>
        <taxon>Streptophyta</taxon>
        <taxon>Embryophyta</taxon>
        <taxon>Tracheophyta</taxon>
        <taxon>Spermatophyta</taxon>
        <taxon>Magnoliopsida</taxon>
        <taxon>Liliopsida</taxon>
        <taxon>Asparagales</taxon>
        <taxon>Iridaceae</taxon>
        <taxon>Iridoideae</taxon>
        <taxon>Irideae</taxon>
        <taxon>Iris</taxon>
    </lineage>
</organism>
<evidence type="ECO:0000313" key="2">
    <source>
        <dbReference type="Proteomes" id="UP001140949"/>
    </source>
</evidence>
<sequence>MDYHGLYGIIGFTSKGPRQVNVASLSFGRYGCTCRQKSRN</sequence>
<reference evidence="1" key="2">
    <citation type="submission" date="2023-04" db="EMBL/GenBank/DDBJ databases">
        <authorList>
            <person name="Bruccoleri R.E."/>
            <person name="Oakeley E.J."/>
            <person name="Faust A.-M."/>
            <person name="Dessus-Babus S."/>
            <person name="Altorfer M."/>
            <person name="Burckhardt D."/>
            <person name="Oertli M."/>
            <person name="Naumann U."/>
            <person name="Petersen F."/>
            <person name="Wong J."/>
        </authorList>
    </citation>
    <scope>NUCLEOTIDE SEQUENCE</scope>
    <source>
        <strain evidence="1">GSM-AAB239-AS_SAM_17_03QT</strain>
        <tissue evidence="1">Leaf</tissue>
    </source>
</reference>
<accession>A0AAX6ICP8</accession>
<protein>
    <submittedName>
        <fullName evidence="1">Uncharacterized protein</fullName>
    </submittedName>
</protein>
<dbReference type="Proteomes" id="UP001140949">
    <property type="component" value="Unassembled WGS sequence"/>
</dbReference>
<keyword evidence="2" id="KW-1185">Reference proteome</keyword>